<keyword evidence="4" id="KW-0862">Zinc</keyword>
<evidence type="ECO:0000256" key="3">
    <source>
        <dbReference type="ARBA" id="ARBA00022771"/>
    </source>
</evidence>
<dbReference type="Pfam" id="PF05699">
    <property type="entry name" value="Dimer_Tnp_hAT"/>
    <property type="match status" value="1"/>
</dbReference>
<feature type="compositionally biased region" description="Polar residues" evidence="6">
    <location>
        <begin position="1"/>
        <end position="13"/>
    </location>
</feature>
<evidence type="ECO:0000256" key="6">
    <source>
        <dbReference type="SAM" id="MobiDB-lite"/>
    </source>
</evidence>
<keyword evidence="3" id="KW-0863">Zinc-finger</keyword>
<evidence type="ECO:0000256" key="2">
    <source>
        <dbReference type="ARBA" id="ARBA00022723"/>
    </source>
</evidence>
<comment type="subcellular location">
    <subcellularLocation>
        <location evidence="1">Nucleus</location>
    </subcellularLocation>
</comment>
<evidence type="ECO:0000256" key="1">
    <source>
        <dbReference type="ARBA" id="ARBA00004123"/>
    </source>
</evidence>
<evidence type="ECO:0000259" key="7">
    <source>
        <dbReference type="Pfam" id="PF05699"/>
    </source>
</evidence>
<reference evidence="9" key="1">
    <citation type="submission" date="2022-11" db="UniProtKB">
        <authorList>
            <consortium name="WormBaseParasite"/>
        </authorList>
    </citation>
    <scope>IDENTIFICATION</scope>
</reference>
<name>A0A914LZG9_MELIC</name>
<dbReference type="GO" id="GO:0008270">
    <property type="term" value="F:zinc ion binding"/>
    <property type="evidence" value="ECO:0007669"/>
    <property type="project" value="UniProtKB-KW"/>
</dbReference>
<feature type="domain" description="HAT C-terminal dimerisation" evidence="7">
    <location>
        <begin position="529"/>
        <end position="594"/>
    </location>
</feature>
<dbReference type="InterPro" id="IPR052035">
    <property type="entry name" value="ZnF_BED_domain_contain"/>
</dbReference>
<dbReference type="WBParaSite" id="Minc3s01080g20523">
    <property type="protein sequence ID" value="Minc3s01080g20523"/>
    <property type="gene ID" value="Minc3s01080g20523"/>
</dbReference>
<dbReference type="GO" id="GO:0046983">
    <property type="term" value="F:protein dimerization activity"/>
    <property type="evidence" value="ECO:0007669"/>
    <property type="project" value="InterPro"/>
</dbReference>
<dbReference type="PANTHER" id="PTHR46481">
    <property type="entry name" value="ZINC FINGER BED DOMAIN-CONTAINING PROTEIN 4"/>
    <property type="match status" value="1"/>
</dbReference>
<dbReference type="InterPro" id="IPR008906">
    <property type="entry name" value="HATC_C_dom"/>
</dbReference>
<dbReference type="GO" id="GO:0005634">
    <property type="term" value="C:nucleus"/>
    <property type="evidence" value="ECO:0007669"/>
    <property type="project" value="UniProtKB-SubCell"/>
</dbReference>
<keyword evidence="2" id="KW-0479">Metal-binding</keyword>
<evidence type="ECO:0000313" key="9">
    <source>
        <dbReference type="WBParaSite" id="Minc3s01080g20523"/>
    </source>
</evidence>
<keyword evidence="8" id="KW-1185">Reference proteome</keyword>
<organism evidence="8 9">
    <name type="scientific">Meloidogyne incognita</name>
    <name type="common">Southern root-knot nematode worm</name>
    <name type="synonym">Oxyuris incognita</name>
    <dbReference type="NCBI Taxonomy" id="6306"/>
    <lineage>
        <taxon>Eukaryota</taxon>
        <taxon>Metazoa</taxon>
        <taxon>Ecdysozoa</taxon>
        <taxon>Nematoda</taxon>
        <taxon>Chromadorea</taxon>
        <taxon>Rhabditida</taxon>
        <taxon>Tylenchina</taxon>
        <taxon>Tylenchomorpha</taxon>
        <taxon>Tylenchoidea</taxon>
        <taxon>Meloidogynidae</taxon>
        <taxon>Meloidogyninae</taxon>
        <taxon>Meloidogyne</taxon>
        <taxon>Meloidogyne incognita group</taxon>
    </lineage>
</organism>
<evidence type="ECO:0000313" key="8">
    <source>
        <dbReference type="Proteomes" id="UP000887563"/>
    </source>
</evidence>
<protein>
    <submittedName>
        <fullName evidence="9">HAT C-terminal dimerisation domain-containing protein</fullName>
    </submittedName>
</protein>
<evidence type="ECO:0000256" key="4">
    <source>
        <dbReference type="ARBA" id="ARBA00022833"/>
    </source>
</evidence>
<feature type="region of interest" description="Disordered" evidence="6">
    <location>
        <begin position="1"/>
        <end position="39"/>
    </location>
</feature>
<dbReference type="Proteomes" id="UP000887563">
    <property type="component" value="Unplaced"/>
</dbReference>
<dbReference type="InterPro" id="IPR012337">
    <property type="entry name" value="RNaseH-like_sf"/>
</dbReference>
<keyword evidence="5" id="KW-0539">Nucleus</keyword>
<evidence type="ECO:0000256" key="5">
    <source>
        <dbReference type="ARBA" id="ARBA00023242"/>
    </source>
</evidence>
<dbReference type="AlphaFoldDB" id="A0A914LZG9"/>
<proteinExistence type="predicted"/>
<feature type="compositionally biased region" description="Basic and acidic residues" evidence="6">
    <location>
        <begin position="22"/>
        <end position="31"/>
    </location>
</feature>
<sequence length="624" mass="72547">MLPTPQDHSTGNMINHLKKKGHEKELEEYNKPESNQASDIRSHFSKNEQRINEQWKLDQQLVRIMVRQDASTCFFDDPDLQNLRQNAYPNIQIHGRMYFTREVIPKMAKDIREKIIKNINQNKFAITSDGWQKPSKFPALLSVTIHVVNTEFERFDDIFATIVLENEHTGEEIARLIENSLMENGLQIGQISACVRDAAKNMQKACRLLELESFQCSAHLYHLAVTESLNSNETIKNLINVVRQWVGGTHRSNLAQILKKYQQLENLPTNRIPIDVVTRWGSTFMMLEAFNQMKSALIKTQDELKEVEFKNRKPPEISQNNWNNLKRLSKSLHLIKREDFVIIGELCRVLKIFHVETCRLSEEQSIASTYIPTLKKILSALQLMEIKIRCTEIKEFTKILIENLKRRMISVMDNQILKLSMLIDPRFAYSEDYLHGFEWEELEEDMIGFILKDQKDDMITGEMNVSYENEDYLQEEDSMDIDIWAQRTQSPSTVSQFSTDSQKEIKLSIKAELCLFKNNSLTNRPSRNDDIFAWWKKFQHGFPQLAQTARTLLAIPATSVSSERTFSIAGLLYANSLRNRLGGRLAEMLILIKGHLNKLKLAPMMEIDPEEIEESEEDEFIVEL</sequence>
<dbReference type="PANTHER" id="PTHR46481:SF10">
    <property type="entry name" value="ZINC FINGER BED DOMAIN-CONTAINING PROTEIN 39"/>
    <property type="match status" value="1"/>
</dbReference>
<dbReference type="SUPFAM" id="SSF53098">
    <property type="entry name" value="Ribonuclease H-like"/>
    <property type="match status" value="1"/>
</dbReference>
<accession>A0A914LZG9</accession>